<reference evidence="2" key="1">
    <citation type="journal article" date="2021" name="Proc. Natl. Acad. Sci. U.S.A.">
        <title>Three genomes in the algal genus Volvox reveal the fate of a haploid sex-determining region after a transition to homothallism.</title>
        <authorList>
            <person name="Yamamoto K."/>
            <person name="Hamaji T."/>
            <person name="Kawai-Toyooka H."/>
            <person name="Matsuzaki R."/>
            <person name="Takahashi F."/>
            <person name="Nishimura Y."/>
            <person name="Kawachi M."/>
            <person name="Noguchi H."/>
            <person name="Minakuchi Y."/>
            <person name="Umen J.G."/>
            <person name="Toyoda A."/>
            <person name="Nozaki H."/>
        </authorList>
    </citation>
    <scope>NUCLEOTIDE SEQUENCE</scope>
    <source>
        <strain evidence="2">NIES-3780</strain>
    </source>
</reference>
<dbReference type="AlphaFoldDB" id="A0A8J4BL33"/>
<name>A0A8J4BL33_9CHLO</name>
<protein>
    <submittedName>
        <fullName evidence="2">Uncharacterized protein</fullName>
    </submittedName>
</protein>
<gene>
    <name evidence="2" type="ORF">Vafri_17668</name>
</gene>
<comment type="caution">
    <text evidence="2">The sequence shown here is derived from an EMBL/GenBank/DDBJ whole genome shotgun (WGS) entry which is preliminary data.</text>
</comment>
<dbReference type="EMBL" id="BNCO01000059">
    <property type="protein sequence ID" value="GIL63631.1"/>
    <property type="molecule type" value="Genomic_DNA"/>
</dbReference>
<feature type="compositionally biased region" description="Low complexity" evidence="1">
    <location>
        <begin position="89"/>
        <end position="100"/>
    </location>
</feature>
<organism evidence="2 3">
    <name type="scientific">Volvox africanus</name>
    <dbReference type="NCBI Taxonomy" id="51714"/>
    <lineage>
        <taxon>Eukaryota</taxon>
        <taxon>Viridiplantae</taxon>
        <taxon>Chlorophyta</taxon>
        <taxon>core chlorophytes</taxon>
        <taxon>Chlorophyceae</taxon>
        <taxon>CS clade</taxon>
        <taxon>Chlamydomonadales</taxon>
        <taxon>Volvocaceae</taxon>
        <taxon>Volvox</taxon>
    </lineage>
</organism>
<evidence type="ECO:0000313" key="2">
    <source>
        <dbReference type="EMBL" id="GIL63631.1"/>
    </source>
</evidence>
<proteinExistence type="predicted"/>
<sequence>MRAEYQRQYRKKLKAKKQAAALAAAVARSTAAAGAAPMLPGAPPRCCTGDSGRGGSNGNSGRYSTAVPLSTAGGNPAASPGHLSAQMLPPAGAAATPAPTDRSGKTTARAAQPTLTGDLSEVLRPSPQ</sequence>
<feature type="compositionally biased region" description="Low complexity" evidence="1">
    <location>
        <begin position="30"/>
        <end position="39"/>
    </location>
</feature>
<keyword evidence="3" id="KW-1185">Reference proteome</keyword>
<evidence type="ECO:0000313" key="3">
    <source>
        <dbReference type="Proteomes" id="UP000747399"/>
    </source>
</evidence>
<dbReference type="Proteomes" id="UP000747399">
    <property type="component" value="Unassembled WGS sequence"/>
</dbReference>
<feature type="region of interest" description="Disordered" evidence="1">
    <location>
        <begin position="30"/>
        <end position="128"/>
    </location>
</feature>
<evidence type="ECO:0000256" key="1">
    <source>
        <dbReference type="SAM" id="MobiDB-lite"/>
    </source>
</evidence>
<accession>A0A8J4BL33</accession>